<dbReference type="EMBL" id="LR796928">
    <property type="protein sequence ID" value="CAB4175943.1"/>
    <property type="molecule type" value="Genomic_DNA"/>
</dbReference>
<evidence type="ECO:0000313" key="2">
    <source>
        <dbReference type="EMBL" id="CAB4222460.1"/>
    </source>
</evidence>
<protein>
    <submittedName>
        <fullName evidence="2">Uncharacterized protein</fullName>
    </submittedName>
</protein>
<gene>
    <name evidence="2" type="ORF">UFOVP1652_8</name>
    <name evidence="1" type="ORF">UFOVP981_22</name>
</gene>
<organism evidence="2">
    <name type="scientific">uncultured Caudovirales phage</name>
    <dbReference type="NCBI Taxonomy" id="2100421"/>
    <lineage>
        <taxon>Viruses</taxon>
        <taxon>Duplodnaviria</taxon>
        <taxon>Heunggongvirae</taxon>
        <taxon>Uroviricota</taxon>
        <taxon>Caudoviricetes</taxon>
        <taxon>Peduoviridae</taxon>
        <taxon>Maltschvirus</taxon>
        <taxon>Maltschvirus maltsch</taxon>
    </lineage>
</organism>
<accession>A0A6J5T4I3</accession>
<sequence length="383" mass="41877">MTWKPEATVTVDGTSYTSRSLGGVTISYGRNTIWEQARAGYAKVQILNLNNTDFGFLPNQSLVITAKKSGGSTITLFTGIITAISNTMGRAGDVGDVAIQELTAVSTFAQMARKIVGTSSYAKEMDDVRITNILTEAGVTIGTVDTPGVYEFQTRSANATDAYSLASQYAQQAFGYLYEENDGSVSYANESHRFVQARDYGYLNIPINYILWNGVRSEKSLAEMLNKLLLTYRAGDVTSEDTTSQATYGIVGGTISTELHNLTDAQTQADRYIVLRSNPRTNIGQFSIPLDSDKVSSANLDSLLGIYMGMPLQIDNLPLAIKNTTYRGFVEGWVLSLNRTQANLTISTTDYTLSVTPTRWQDVQPTLTWAGVGSTIQWTTYDD</sequence>
<proteinExistence type="predicted"/>
<name>A0A6J5T4I3_9CAUD</name>
<evidence type="ECO:0000313" key="1">
    <source>
        <dbReference type="EMBL" id="CAB4175943.1"/>
    </source>
</evidence>
<reference evidence="2" key="1">
    <citation type="submission" date="2020-05" db="EMBL/GenBank/DDBJ databases">
        <authorList>
            <person name="Chiriac C."/>
            <person name="Salcher M."/>
            <person name="Ghai R."/>
            <person name="Kavagutti S V."/>
        </authorList>
    </citation>
    <scope>NUCLEOTIDE SEQUENCE</scope>
</reference>
<dbReference type="EMBL" id="LR797522">
    <property type="protein sequence ID" value="CAB4222460.1"/>
    <property type="molecule type" value="Genomic_DNA"/>
</dbReference>